<evidence type="ECO:0000313" key="3">
    <source>
        <dbReference type="Proteomes" id="UP000593566"/>
    </source>
</evidence>
<dbReference type="GeneID" id="59329180"/>
<sequence length="107" mass="11657">MAAGSPNAEPEAGHGGAKSHPTLFHALYIGEEGISEIIEQAFEVTDPESRELLALGQSERAEAAKRILQPSDVFSSDMRVLNVPAGAALWEEFRRTFPKDTVDESIY</sequence>
<organism evidence="2 3">
    <name type="scientific">Letharia lupina</name>
    <dbReference type="NCBI Taxonomy" id="560253"/>
    <lineage>
        <taxon>Eukaryota</taxon>
        <taxon>Fungi</taxon>
        <taxon>Dikarya</taxon>
        <taxon>Ascomycota</taxon>
        <taxon>Pezizomycotina</taxon>
        <taxon>Lecanoromycetes</taxon>
        <taxon>OSLEUM clade</taxon>
        <taxon>Lecanoromycetidae</taxon>
        <taxon>Lecanorales</taxon>
        <taxon>Lecanorineae</taxon>
        <taxon>Parmeliaceae</taxon>
        <taxon>Letharia</taxon>
    </lineage>
</organism>
<comment type="caution">
    <text evidence="2">The sequence shown here is derived from an EMBL/GenBank/DDBJ whole genome shotgun (WGS) entry which is preliminary data.</text>
</comment>
<dbReference type="RefSeq" id="XP_037152061.1">
    <property type="nucleotide sequence ID" value="XM_037291699.1"/>
</dbReference>
<proteinExistence type="predicted"/>
<gene>
    <name evidence="2" type="ORF">HO133_000762</name>
</gene>
<name>A0A8H6CG22_9LECA</name>
<dbReference type="EMBL" id="JACCJB010000011">
    <property type="protein sequence ID" value="KAF6222715.1"/>
    <property type="molecule type" value="Genomic_DNA"/>
</dbReference>
<protein>
    <submittedName>
        <fullName evidence="2">Uncharacterized protein</fullName>
    </submittedName>
</protein>
<reference evidence="2 3" key="1">
    <citation type="journal article" date="2020" name="Genomics">
        <title>Complete, high-quality genomes from long-read metagenomic sequencing of two wolf lichen thalli reveals enigmatic genome architecture.</title>
        <authorList>
            <person name="McKenzie S.K."/>
            <person name="Walston R.F."/>
            <person name="Allen J.L."/>
        </authorList>
    </citation>
    <scope>NUCLEOTIDE SEQUENCE [LARGE SCALE GENOMIC DNA]</scope>
    <source>
        <strain evidence="2">WasteWater1</strain>
    </source>
</reference>
<accession>A0A8H6CG22</accession>
<dbReference type="AlphaFoldDB" id="A0A8H6CG22"/>
<evidence type="ECO:0000256" key="1">
    <source>
        <dbReference type="SAM" id="MobiDB-lite"/>
    </source>
</evidence>
<evidence type="ECO:0000313" key="2">
    <source>
        <dbReference type="EMBL" id="KAF6222715.1"/>
    </source>
</evidence>
<dbReference type="Proteomes" id="UP000593566">
    <property type="component" value="Unassembled WGS sequence"/>
</dbReference>
<keyword evidence="3" id="KW-1185">Reference proteome</keyword>
<feature type="region of interest" description="Disordered" evidence="1">
    <location>
        <begin position="1"/>
        <end position="20"/>
    </location>
</feature>